<feature type="region of interest" description="Disordered" evidence="1">
    <location>
        <begin position="1"/>
        <end position="43"/>
    </location>
</feature>
<dbReference type="AlphaFoldDB" id="H7FT81"/>
<evidence type="ECO:0000256" key="1">
    <source>
        <dbReference type="SAM" id="MobiDB-lite"/>
    </source>
</evidence>
<gene>
    <name evidence="2" type="ORF">HJ01_01857</name>
</gene>
<comment type="caution">
    <text evidence="2">The sequence shown here is derived from an EMBL/GenBank/DDBJ whole genome shotgun (WGS) entry which is preliminary data.</text>
</comment>
<keyword evidence="3" id="KW-1185">Reference proteome</keyword>
<protein>
    <submittedName>
        <fullName evidence="2">Uncharacterized protein</fullName>
    </submittedName>
</protein>
<evidence type="ECO:0000313" key="3">
    <source>
        <dbReference type="Proteomes" id="UP000005566"/>
    </source>
</evidence>
<feature type="compositionally biased region" description="Polar residues" evidence="1">
    <location>
        <begin position="10"/>
        <end position="26"/>
    </location>
</feature>
<name>H7FT81_FLAFP</name>
<accession>H7FT81</accession>
<proteinExistence type="predicted"/>
<sequence>METASYCASPETSGRQNRYSEQLENASNRHKKKWHPLRMPFGF</sequence>
<evidence type="ECO:0000313" key="2">
    <source>
        <dbReference type="EMBL" id="EIA08135.1"/>
    </source>
</evidence>
<reference evidence="2 3" key="1">
    <citation type="journal article" date="2014" name="Acta Crystallogr. D">
        <title>Structure-based characterization and antifreeze properties of a hyperactive ice-binding protein from the Antarctic bacterium Flavobacterium frigoris PS1.</title>
        <authorList>
            <person name="Do H."/>
            <person name="Kim S.J."/>
            <person name="Kim H.J."/>
            <person name="Lee J.H."/>
        </authorList>
    </citation>
    <scope>NUCLEOTIDE SEQUENCE [LARGE SCALE GENOMIC DNA]</scope>
    <source>
        <strain evidence="2 3">PS1</strain>
    </source>
</reference>
<dbReference type="EMBL" id="AHKF01000018">
    <property type="protein sequence ID" value="EIA08135.1"/>
    <property type="molecule type" value="Genomic_DNA"/>
</dbReference>
<dbReference type="Proteomes" id="UP000005566">
    <property type="component" value="Unassembled WGS sequence"/>
</dbReference>
<organism evidence="2 3">
    <name type="scientific">Flavobacterium frigoris (strain PS1)</name>
    <dbReference type="NCBI Taxonomy" id="1086011"/>
    <lineage>
        <taxon>Bacteria</taxon>
        <taxon>Pseudomonadati</taxon>
        <taxon>Bacteroidota</taxon>
        <taxon>Flavobacteriia</taxon>
        <taxon>Flavobacteriales</taxon>
        <taxon>Flavobacteriaceae</taxon>
        <taxon>Flavobacterium</taxon>
    </lineage>
</organism>